<feature type="compositionally biased region" description="Pro residues" evidence="5">
    <location>
        <begin position="86"/>
        <end position="118"/>
    </location>
</feature>
<evidence type="ECO:0000256" key="3">
    <source>
        <dbReference type="ARBA" id="ARBA00022989"/>
    </source>
</evidence>
<feature type="compositionally biased region" description="Basic and acidic residues" evidence="5">
    <location>
        <begin position="119"/>
        <end position="233"/>
    </location>
</feature>
<dbReference type="RefSeq" id="WP_266123281.1">
    <property type="nucleotide sequence ID" value="NZ_JAJHNU010000004.1"/>
</dbReference>
<feature type="region of interest" description="Disordered" evidence="5">
    <location>
        <begin position="1"/>
        <end position="20"/>
    </location>
</feature>
<protein>
    <submittedName>
        <fullName evidence="7">Cell envelope integrity protein TolA</fullName>
    </submittedName>
</protein>
<name>A0ABT8EMI6_9BURK</name>
<dbReference type="InterPro" id="IPR006260">
    <property type="entry name" value="TonB/TolA_C"/>
</dbReference>
<evidence type="ECO:0000256" key="4">
    <source>
        <dbReference type="ARBA" id="ARBA00023136"/>
    </source>
</evidence>
<organism evidence="7 8">
    <name type="scientific">Alcaligenes endophyticus</name>
    <dbReference type="NCBI Taxonomy" id="1929088"/>
    <lineage>
        <taxon>Bacteria</taxon>
        <taxon>Pseudomonadati</taxon>
        <taxon>Pseudomonadota</taxon>
        <taxon>Betaproteobacteria</taxon>
        <taxon>Burkholderiales</taxon>
        <taxon>Alcaligenaceae</taxon>
        <taxon>Alcaligenes</taxon>
    </lineage>
</organism>
<feature type="compositionally biased region" description="Low complexity" evidence="5">
    <location>
        <begin position="76"/>
        <end position="85"/>
    </location>
</feature>
<feature type="region of interest" description="Disordered" evidence="5">
    <location>
        <begin position="63"/>
        <end position="279"/>
    </location>
</feature>
<reference evidence="7" key="1">
    <citation type="submission" date="2021-11" db="EMBL/GenBank/DDBJ databases">
        <title>Draft genome sequence of Alcaligenes endophyticus type strain CCUG 75668T.</title>
        <authorList>
            <person name="Salva-Serra F."/>
            <person name="Duran R.E."/>
            <person name="Seeger M."/>
            <person name="Moore E.R.B."/>
            <person name="Jaen-Luchoro D."/>
        </authorList>
    </citation>
    <scope>NUCLEOTIDE SEQUENCE</scope>
    <source>
        <strain evidence="7">CCUG 75668</strain>
    </source>
</reference>
<keyword evidence="8" id="KW-1185">Reference proteome</keyword>
<dbReference type="NCBIfam" id="TIGR02794">
    <property type="entry name" value="tolA_full"/>
    <property type="match status" value="1"/>
</dbReference>
<keyword evidence="4 6" id="KW-0472">Membrane</keyword>
<evidence type="ECO:0000256" key="6">
    <source>
        <dbReference type="SAM" id="Phobius"/>
    </source>
</evidence>
<dbReference type="Proteomes" id="UP001168613">
    <property type="component" value="Unassembled WGS sequence"/>
</dbReference>
<comment type="caution">
    <text evidence="7">The sequence shown here is derived from an EMBL/GenBank/DDBJ whole genome shotgun (WGS) entry which is preliminary data.</text>
</comment>
<sequence length="370" mass="40621">MKQKKISLRSSGSHRSGQQDDDRRGLLYALLLHGAILLALLIGLWTSAPKTPDAVQVELWMDGDAPDAGDVSEVIEPTQSSEPQEQPAPEPEVTPPSPPQPEPTPEPEPEPTPPPVQEPEPKIEVDPEIALEKARQEKAERERLAQLAAERKAKEEAERKAKAEAERKAKEEADRKAKAETERKAKEEADRKAKAEAERKEKEEADRKAKADAERKEKEEADRKAKAEAERKAKAAAAAKAEADRKAKEEAFRQAMREGTPGRPGGNADRNQAGGGGGNTGYGALVASCVRPRVIYNHPARSDVRGNPTLRYRVDLSPNGNVNSVRILRSSGITQFDDAVEKGIAKCNPFPKPPNGKYPSYIDGDYRMFE</sequence>
<evidence type="ECO:0000256" key="2">
    <source>
        <dbReference type="ARBA" id="ARBA00022692"/>
    </source>
</evidence>
<dbReference type="Pfam" id="PF13103">
    <property type="entry name" value="TonB_2"/>
    <property type="match status" value="1"/>
</dbReference>
<dbReference type="SUPFAM" id="SSF74653">
    <property type="entry name" value="TolA/TonB C-terminal domain"/>
    <property type="match status" value="1"/>
</dbReference>
<feature type="compositionally biased region" description="Basic and acidic residues" evidence="5">
    <location>
        <begin position="241"/>
        <end position="256"/>
    </location>
</feature>
<feature type="transmembrane region" description="Helical" evidence="6">
    <location>
        <begin position="25"/>
        <end position="45"/>
    </location>
</feature>
<evidence type="ECO:0000256" key="5">
    <source>
        <dbReference type="SAM" id="MobiDB-lite"/>
    </source>
</evidence>
<proteinExistence type="predicted"/>
<dbReference type="EMBL" id="JAJHNU010000004">
    <property type="protein sequence ID" value="MDN4122504.1"/>
    <property type="molecule type" value="Genomic_DNA"/>
</dbReference>
<keyword evidence="2 6" id="KW-0812">Transmembrane</keyword>
<evidence type="ECO:0000256" key="1">
    <source>
        <dbReference type="ARBA" id="ARBA00004167"/>
    </source>
</evidence>
<evidence type="ECO:0000313" key="8">
    <source>
        <dbReference type="Proteomes" id="UP001168613"/>
    </source>
</evidence>
<comment type="subcellular location">
    <subcellularLocation>
        <location evidence="1">Membrane</location>
        <topology evidence="1">Single-pass membrane protein</topology>
    </subcellularLocation>
</comment>
<dbReference type="Gene3D" id="3.30.1150.10">
    <property type="match status" value="1"/>
</dbReference>
<accession>A0ABT8EMI6</accession>
<keyword evidence="3 6" id="KW-1133">Transmembrane helix</keyword>
<evidence type="ECO:0000313" key="7">
    <source>
        <dbReference type="EMBL" id="MDN4122504.1"/>
    </source>
</evidence>
<dbReference type="NCBIfam" id="TIGR01352">
    <property type="entry name" value="tonB_Cterm"/>
    <property type="match status" value="1"/>
</dbReference>
<gene>
    <name evidence="7" type="primary">tolA</name>
    <name evidence="7" type="ORF">LMS43_14505</name>
</gene>
<dbReference type="InterPro" id="IPR014161">
    <property type="entry name" value="Tol-Pal_TolA"/>
</dbReference>